<dbReference type="EMBL" id="JACDTQ010002515">
    <property type="protein sequence ID" value="KAF5917822.1"/>
    <property type="molecule type" value="Genomic_DNA"/>
</dbReference>
<feature type="compositionally biased region" description="Basic and acidic residues" evidence="1">
    <location>
        <begin position="35"/>
        <end position="66"/>
    </location>
</feature>
<evidence type="ECO:0000256" key="1">
    <source>
        <dbReference type="SAM" id="MobiDB-lite"/>
    </source>
</evidence>
<protein>
    <submittedName>
        <fullName evidence="2">Uncharacterized protein</fullName>
    </submittedName>
</protein>
<organism evidence="2 3">
    <name type="scientific">Diceros bicornis minor</name>
    <name type="common">South-central black rhinoceros</name>
    <dbReference type="NCBI Taxonomy" id="77932"/>
    <lineage>
        <taxon>Eukaryota</taxon>
        <taxon>Metazoa</taxon>
        <taxon>Chordata</taxon>
        <taxon>Craniata</taxon>
        <taxon>Vertebrata</taxon>
        <taxon>Euteleostomi</taxon>
        <taxon>Mammalia</taxon>
        <taxon>Eutheria</taxon>
        <taxon>Laurasiatheria</taxon>
        <taxon>Perissodactyla</taxon>
        <taxon>Rhinocerotidae</taxon>
        <taxon>Diceros</taxon>
    </lineage>
</organism>
<evidence type="ECO:0000313" key="2">
    <source>
        <dbReference type="EMBL" id="KAF5917822.1"/>
    </source>
</evidence>
<proteinExistence type="predicted"/>
<sequence length="342" mass="38018">MGNLLPAGPLMSTSTQKPQLSTRLGPSIVNGEKGGGGERKEDKERKDEREKEEGKEANKWEREKMQRTQGDTEEEKISEKEREKHCGVFASPTTDPVLKEIQGDPLQKFRGVLRETPRHEEGKRDGECYRPPLSTKGETSPDSGPPPVPDRRPGVPLPPPAGRQPPRARGSPSSSSGSRGAHLQAHAIVVDKDPFRLLLLRRRRLRLRLRLLPLLLQLLLLELVHGGATIPRSPPYTWIGLPLRGRSRRRTRLANARGRHVREPGRSSPTLARRALHGEALGDFRFRPPQALSWCWQPRRALGAPVSAPRGVAPALPFSRTSPSSPRPRADAVLTQQLRDKG</sequence>
<feature type="region of interest" description="Disordered" evidence="1">
    <location>
        <begin position="1"/>
        <end position="181"/>
    </location>
</feature>
<feature type="compositionally biased region" description="Polar residues" evidence="1">
    <location>
        <begin position="11"/>
        <end position="24"/>
    </location>
</feature>
<feature type="compositionally biased region" description="Basic and acidic residues" evidence="1">
    <location>
        <begin position="112"/>
        <end position="128"/>
    </location>
</feature>
<dbReference type="AlphaFoldDB" id="A0A7J7EPU6"/>
<keyword evidence="3" id="KW-1185">Reference proteome</keyword>
<feature type="compositionally biased region" description="Basic and acidic residues" evidence="1">
    <location>
        <begin position="75"/>
        <end position="86"/>
    </location>
</feature>
<reference evidence="2 3" key="1">
    <citation type="journal article" date="2020" name="Mol. Biol. Evol.">
        <title>Interspecific Gene Flow and the Evolution of Specialization in Black and White Rhinoceros.</title>
        <authorList>
            <person name="Moodley Y."/>
            <person name="Westbury M.V."/>
            <person name="Russo I.M."/>
            <person name="Gopalakrishnan S."/>
            <person name="Rakotoarivelo A."/>
            <person name="Olsen R.A."/>
            <person name="Prost S."/>
            <person name="Tunstall T."/>
            <person name="Ryder O.A."/>
            <person name="Dalen L."/>
            <person name="Bruford M.W."/>
        </authorList>
    </citation>
    <scope>NUCLEOTIDE SEQUENCE [LARGE SCALE GENOMIC DNA]</scope>
    <source>
        <strain evidence="2">SBR-YM</strain>
        <tissue evidence="2">Skin</tissue>
    </source>
</reference>
<name>A0A7J7EPU6_DICBM</name>
<feature type="compositionally biased region" description="Low complexity" evidence="1">
    <location>
        <begin position="164"/>
        <end position="180"/>
    </location>
</feature>
<gene>
    <name evidence="2" type="ORF">HPG69_009975</name>
</gene>
<dbReference type="Proteomes" id="UP000551758">
    <property type="component" value="Unassembled WGS sequence"/>
</dbReference>
<feature type="region of interest" description="Disordered" evidence="1">
    <location>
        <begin position="305"/>
        <end position="342"/>
    </location>
</feature>
<accession>A0A7J7EPU6</accession>
<comment type="caution">
    <text evidence="2">The sequence shown here is derived from an EMBL/GenBank/DDBJ whole genome shotgun (WGS) entry which is preliminary data.</text>
</comment>
<evidence type="ECO:0000313" key="3">
    <source>
        <dbReference type="Proteomes" id="UP000551758"/>
    </source>
</evidence>